<evidence type="ECO:0000259" key="1">
    <source>
        <dbReference type="Pfam" id="PF03372"/>
    </source>
</evidence>
<dbReference type="Proteomes" id="UP000655225">
    <property type="component" value="Unassembled WGS sequence"/>
</dbReference>
<dbReference type="OrthoDB" id="428734at2759"/>
<protein>
    <recommendedName>
        <fullName evidence="1">Endonuclease/exonuclease/phosphatase domain-containing protein</fullName>
    </recommendedName>
</protein>
<dbReference type="InterPro" id="IPR036691">
    <property type="entry name" value="Endo/exonu/phosph_ase_sf"/>
</dbReference>
<name>A0A834Z3U9_TETSI</name>
<dbReference type="PANTHER" id="PTHR12121:SF74">
    <property type="entry name" value="CARBON CATABOLITE REPRESSOR PROTEIN 4 HOMOLOG 5"/>
    <property type="match status" value="1"/>
</dbReference>
<dbReference type="InterPro" id="IPR050410">
    <property type="entry name" value="CCR4/nocturin_mRNA_transcr"/>
</dbReference>
<dbReference type="GO" id="GO:0000175">
    <property type="term" value="F:3'-5'-RNA exonuclease activity"/>
    <property type="evidence" value="ECO:0007669"/>
    <property type="project" value="TreeGrafter"/>
</dbReference>
<dbReference type="SUPFAM" id="SSF56219">
    <property type="entry name" value="DNase I-like"/>
    <property type="match status" value="1"/>
</dbReference>
<comment type="caution">
    <text evidence="2">The sequence shown here is derived from an EMBL/GenBank/DDBJ whole genome shotgun (WGS) entry which is preliminary data.</text>
</comment>
<sequence>MATEGSPSSRKLRKRKDKVVVVSYNILGVENASKHSDLYFQVPPGLLNWDRRKRLIRKELNHYNPSIICFQEVDRFNDLADILRKDGFIGVYKARTGEAYDGCAIFWKEELFTLSHQENIEFRNFGLRDNVAQLCVLKKVLYDSQFKHKCRSTPTKSLLVGNIHVLFNPNRGDVKLGQIRLFLEKAHSISQEWGSIPIVIAGDLNSMPQSAMYQFLASSELDILQHDRRKISRQVEYPSGYKGYRSQEEDVGSSS</sequence>
<accession>A0A834Z3U9</accession>
<keyword evidence="3" id="KW-1185">Reference proteome</keyword>
<dbReference type="OMA" id="QEVESEH"/>
<dbReference type="EMBL" id="JABCRI010000010">
    <property type="protein sequence ID" value="KAF8399132.1"/>
    <property type="molecule type" value="Genomic_DNA"/>
</dbReference>
<organism evidence="2 3">
    <name type="scientific">Tetracentron sinense</name>
    <name type="common">Spur-leaf</name>
    <dbReference type="NCBI Taxonomy" id="13715"/>
    <lineage>
        <taxon>Eukaryota</taxon>
        <taxon>Viridiplantae</taxon>
        <taxon>Streptophyta</taxon>
        <taxon>Embryophyta</taxon>
        <taxon>Tracheophyta</taxon>
        <taxon>Spermatophyta</taxon>
        <taxon>Magnoliopsida</taxon>
        <taxon>Trochodendrales</taxon>
        <taxon>Trochodendraceae</taxon>
        <taxon>Tetracentron</taxon>
    </lineage>
</organism>
<dbReference type="Gene3D" id="3.60.10.10">
    <property type="entry name" value="Endonuclease/exonuclease/phosphatase"/>
    <property type="match status" value="1"/>
</dbReference>
<dbReference type="InterPro" id="IPR005135">
    <property type="entry name" value="Endo/exonuclease/phosphatase"/>
</dbReference>
<feature type="domain" description="Endonuclease/exonuclease/phosphatase" evidence="1">
    <location>
        <begin position="23"/>
        <end position="223"/>
    </location>
</feature>
<reference evidence="2 3" key="1">
    <citation type="submission" date="2020-04" db="EMBL/GenBank/DDBJ databases">
        <title>Plant Genome Project.</title>
        <authorList>
            <person name="Zhang R.-G."/>
        </authorList>
    </citation>
    <scope>NUCLEOTIDE SEQUENCE [LARGE SCALE GENOMIC DNA]</scope>
    <source>
        <strain evidence="2">YNK0</strain>
        <tissue evidence="2">Leaf</tissue>
    </source>
</reference>
<dbReference type="PANTHER" id="PTHR12121">
    <property type="entry name" value="CARBON CATABOLITE REPRESSOR PROTEIN 4"/>
    <property type="match status" value="1"/>
</dbReference>
<dbReference type="Pfam" id="PF03372">
    <property type="entry name" value="Exo_endo_phos"/>
    <property type="match status" value="1"/>
</dbReference>
<proteinExistence type="predicted"/>
<dbReference type="AlphaFoldDB" id="A0A834Z3U9"/>
<evidence type="ECO:0000313" key="3">
    <source>
        <dbReference type="Proteomes" id="UP000655225"/>
    </source>
</evidence>
<evidence type="ECO:0000313" key="2">
    <source>
        <dbReference type="EMBL" id="KAF8399132.1"/>
    </source>
</evidence>
<gene>
    <name evidence="2" type="ORF">HHK36_014997</name>
</gene>